<dbReference type="STRING" id="578458.D8Q7M7"/>
<dbReference type="AlphaFoldDB" id="D8Q7M7"/>
<evidence type="ECO:0000313" key="4">
    <source>
        <dbReference type="Proteomes" id="UP000007431"/>
    </source>
</evidence>
<keyword evidence="4" id="KW-1185">Reference proteome</keyword>
<proteinExistence type="predicted"/>
<protein>
    <submittedName>
        <fullName evidence="3">Expressed protein</fullName>
    </submittedName>
</protein>
<feature type="compositionally biased region" description="Pro residues" evidence="1">
    <location>
        <begin position="453"/>
        <end position="462"/>
    </location>
</feature>
<organism evidence="4">
    <name type="scientific">Schizophyllum commune (strain H4-8 / FGSC 9210)</name>
    <name type="common">Split gill fungus</name>
    <dbReference type="NCBI Taxonomy" id="578458"/>
    <lineage>
        <taxon>Eukaryota</taxon>
        <taxon>Fungi</taxon>
        <taxon>Dikarya</taxon>
        <taxon>Basidiomycota</taxon>
        <taxon>Agaricomycotina</taxon>
        <taxon>Agaricomycetes</taxon>
        <taxon>Agaricomycetidae</taxon>
        <taxon>Agaricales</taxon>
        <taxon>Schizophyllaceae</taxon>
        <taxon>Schizophyllum</taxon>
    </lineage>
</organism>
<dbReference type="HOGENOM" id="CLU_042081_0_0_1"/>
<feature type="transmembrane region" description="Helical" evidence="2">
    <location>
        <begin position="80"/>
        <end position="100"/>
    </location>
</feature>
<gene>
    <name evidence="3" type="ORF">SCHCODRAFT_82485</name>
</gene>
<feature type="transmembrane region" description="Helical" evidence="2">
    <location>
        <begin position="377"/>
        <end position="397"/>
    </location>
</feature>
<feature type="region of interest" description="Disordered" evidence="1">
    <location>
        <begin position="25"/>
        <end position="49"/>
    </location>
</feature>
<dbReference type="eggNOG" id="ENOG502S6XR">
    <property type="taxonomic scope" value="Eukaryota"/>
</dbReference>
<dbReference type="RefSeq" id="XP_003030951.1">
    <property type="nucleotide sequence ID" value="XM_003030905.1"/>
</dbReference>
<dbReference type="OrthoDB" id="2117972at2759"/>
<dbReference type="Proteomes" id="UP000007431">
    <property type="component" value="Unassembled WGS sequence"/>
</dbReference>
<feature type="transmembrane region" description="Helical" evidence="2">
    <location>
        <begin position="338"/>
        <end position="357"/>
    </location>
</feature>
<keyword evidence="2" id="KW-1133">Transmembrane helix</keyword>
<keyword evidence="2" id="KW-0472">Membrane</keyword>
<reference evidence="3 4" key="1">
    <citation type="journal article" date="2010" name="Nat. Biotechnol.">
        <title>Genome sequence of the model mushroom Schizophyllum commune.</title>
        <authorList>
            <person name="Ohm R.A."/>
            <person name="de Jong J.F."/>
            <person name="Lugones L.G."/>
            <person name="Aerts A."/>
            <person name="Kothe E."/>
            <person name="Stajich J.E."/>
            <person name="de Vries R.P."/>
            <person name="Record E."/>
            <person name="Levasseur A."/>
            <person name="Baker S.E."/>
            <person name="Bartholomew K.A."/>
            <person name="Coutinho P.M."/>
            <person name="Erdmann S."/>
            <person name="Fowler T.J."/>
            <person name="Gathman A.C."/>
            <person name="Lombard V."/>
            <person name="Henrissat B."/>
            <person name="Knabe N."/>
            <person name="Kuees U."/>
            <person name="Lilly W.W."/>
            <person name="Lindquist E."/>
            <person name="Lucas S."/>
            <person name="Magnuson J.K."/>
            <person name="Piumi F."/>
            <person name="Raudaskoski M."/>
            <person name="Salamov A."/>
            <person name="Schmutz J."/>
            <person name="Schwarze F.W.M.R."/>
            <person name="vanKuyk P.A."/>
            <person name="Horton J.S."/>
            <person name="Grigoriev I.V."/>
            <person name="Woesten H.A.B."/>
        </authorList>
    </citation>
    <scope>NUCLEOTIDE SEQUENCE [LARGE SCALE GENOMIC DNA]</scope>
    <source>
        <strain evidence="4">H4-8 / FGSC 9210</strain>
    </source>
</reference>
<accession>D8Q7M7</accession>
<sequence>MRAPVNPFSPSRPFARLRSFHLHPVDEDVEKAETPSTPPSTPPRTRRAPSLPNFAAALPKLAKPLPLPSISLPQRPGARLVWFMVAASITFILVICVAFVGGDIEQPYLKGVLDNAAKHSPGLVLIGENVDIDVDEPSIGIRWSILACGAAHMQPGSGGLHGSRVCGLPKEAVQIFVDSDVEPTGSYDPKQMPTSSDDGHPLSAQNLFQFDSDHVLDVHDARLYPFDTYYLSGTLRAMSPLTNESIPIRRLATVQNMLGFFVDTTDVASLREPAGTTPEEELTEDQSELDVPSRDFEMRVSRQGDARFYALALFGLGWFAVHVQGLMVYFARKTMDLTVIRVYLAAGVGITIALPQLRNAMPDGPDLDGVLIDAIGYFPQVFLSGLGVAVLLLILIVRQSCAQDESAEPTDEGQVLYINDPPSPPLMRSPPMRVLGRPSTASSHGPARRPPSRIYPPTPSPTTPGEVAEYEKARATKHLRGEYVFPPVQLVGSAMGVHKDAGHRRFKTVHFL</sequence>
<dbReference type="KEGG" id="scm:SCHCO_02629048"/>
<evidence type="ECO:0000256" key="2">
    <source>
        <dbReference type="SAM" id="Phobius"/>
    </source>
</evidence>
<dbReference type="EMBL" id="GL377307">
    <property type="protein sequence ID" value="EFI96048.1"/>
    <property type="molecule type" value="Genomic_DNA"/>
</dbReference>
<dbReference type="VEuPathDB" id="FungiDB:SCHCODRAFT_02629048"/>
<dbReference type="OMA" id="NAMPDAP"/>
<keyword evidence="2" id="KW-0812">Transmembrane</keyword>
<dbReference type="InParanoid" id="D8Q7M7"/>
<feature type="region of interest" description="Disordered" evidence="1">
    <location>
        <begin position="422"/>
        <end position="466"/>
    </location>
</feature>
<dbReference type="GeneID" id="9586698"/>
<evidence type="ECO:0000313" key="3">
    <source>
        <dbReference type="EMBL" id="EFI96048.1"/>
    </source>
</evidence>
<feature type="transmembrane region" description="Helical" evidence="2">
    <location>
        <begin position="308"/>
        <end position="331"/>
    </location>
</feature>
<name>D8Q7M7_SCHCM</name>
<evidence type="ECO:0000256" key="1">
    <source>
        <dbReference type="SAM" id="MobiDB-lite"/>
    </source>
</evidence>